<gene>
    <name evidence="1" type="ORF">HMPREF9442_00196</name>
</gene>
<keyword evidence="2" id="KW-1185">Reference proteome</keyword>
<proteinExistence type="predicted"/>
<accession>F3QPV9</accession>
<dbReference type="AlphaFoldDB" id="F3QPV9"/>
<sequence length="76" mass="8659">MKNHLAQNGFTGWIKTGTNAWKMEERQEEKSVFSSIWRPESVVIRVSFCHDRRADADGFTWGCGRLGMPGIRMKAG</sequence>
<evidence type="ECO:0000313" key="2">
    <source>
        <dbReference type="Proteomes" id="UP000005546"/>
    </source>
</evidence>
<name>F3QPV9_9BACT</name>
<dbReference type="STRING" id="762982.HMPREF9442_00196"/>
<dbReference type="OrthoDB" id="9871265at2"/>
<organism evidence="1 2">
    <name type="scientific">Paraprevotella xylaniphila YIT 11841</name>
    <dbReference type="NCBI Taxonomy" id="762982"/>
    <lineage>
        <taxon>Bacteria</taxon>
        <taxon>Pseudomonadati</taxon>
        <taxon>Bacteroidota</taxon>
        <taxon>Bacteroidia</taxon>
        <taxon>Bacteroidales</taxon>
        <taxon>Prevotellaceae</taxon>
        <taxon>Paraprevotella</taxon>
    </lineage>
</organism>
<evidence type="ECO:0000313" key="1">
    <source>
        <dbReference type="EMBL" id="EGG57467.1"/>
    </source>
</evidence>
<dbReference type="HOGENOM" id="CLU_2651182_0_0_10"/>
<dbReference type="RefSeq" id="WP_008624273.1">
    <property type="nucleotide sequence ID" value="NZ_GL883811.1"/>
</dbReference>
<reference evidence="1 2" key="1">
    <citation type="submission" date="2011-02" db="EMBL/GenBank/DDBJ databases">
        <authorList>
            <person name="Weinstock G."/>
            <person name="Sodergren E."/>
            <person name="Clifton S."/>
            <person name="Fulton L."/>
            <person name="Fulton B."/>
            <person name="Courtney L."/>
            <person name="Fronick C."/>
            <person name="Harrison M."/>
            <person name="Strong C."/>
            <person name="Farmer C."/>
            <person name="Delahaunty K."/>
            <person name="Markovic C."/>
            <person name="Hall O."/>
            <person name="Minx P."/>
            <person name="Tomlinson C."/>
            <person name="Mitreva M."/>
            <person name="Hou S."/>
            <person name="Chen J."/>
            <person name="Wollam A."/>
            <person name="Pepin K.H."/>
            <person name="Johnson M."/>
            <person name="Bhonagiri V."/>
            <person name="Zhang X."/>
            <person name="Suruliraj S."/>
            <person name="Warren W."/>
            <person name="Chinwalla A."/>
            <person name="Mardis E.R."/>
            <person name="Wilson R.K."/>
        </authorList>
    </citation>
    <scope>NUCLEOTIDE SEQUENCE [LARGE SCALE GENOMIC DNA]</scope>
    <source>
        <strain evidence="1 2">YIT 11841</strain>
    </source>
</reference>
<dbReference type="EMBL" id="AFBR01000007">
    <property type="protein sequence ID" value="EGG57467.1"/>
    <property type="molecule type" value="Genomic_DNA"/>
</dbReference>
<dbReference type="Proteomes" id="UP000005546">
    <property type="component" value="Unassembled WGS sequence"/>
</dbReference>
<protein>
    <submittedName>
        <fullName evidence="1">Uncharacterized protein</fullName>
    </submittedName>
</protein>
<comment type="caution">
    <text evidence="1">The sequence shown here is derived from an EMBL/GenBank/DDBJ whole genome shotgun (WGS) entry which is preliminary data.</text>
</comment>